<feature type="non-terminal residue" evidence="2">
    <location>
        <position position="1"/>
    </location>
</feature>
<comment type="caution">
    <text evidence="2">The sequence shown here is derived from an EMBL/GenBank/DDBJ whole genome shotgun (WGS) entry which is preliminary data.</text>
</comment>
<name>A0A2J7ZH84_9CHLO</name>
<protein>
    <submittedName>
        <fullName evidence="2">Uncharacterized protein</fullName>
    </submittedName>
</protein>
<proteinExistence type="predicted"/>
<keyword evidence="3" id="KW-1185">Reference proteome</keyword>
<dbReference type="Proteomes" id="UP000236333">
    <property type="component" value="Unassembled WGS sequence"/>
</dbReference>
<evidence type="ECO:0000313" key="3">
    <source>
        <dbReference type="Proteomes" id="UP000236333"/>
    </source>
</evidence>
<dbReference type="AlphaFoldDB" id="A0A2J7ZH84"/>
<evidence type="ECO:0000313" key="2">
    <source>
        <dbReference type="EMBL" id="PNG99635.1"/>
    </source>
</evidence>
<reference evidence="2 3" key="1">
    <citation type="journal article" date="2017" name="Mol. Biol. Evol.">
        <title>The 4-celled Tetrabaena socialis nuclear genome reveals the essential components for genetic control of cell number at the origin of multicellularity in the volvocine lineage.</title>
        <authorList>
            <person name="Featherston J."/>
            <person name="Arakaki Y."/>
            <person name="Hanschen E.R."/>
            <person name="Ferris P.J."/>
            <person name="Michod R.E."/>
            <person name="Olson B.J.S.C."/>
            <person name="Nozaki H."/>
            <person name="Durand P.M."/>
        </authorList>
    </citation>
    <scope>NUCLEOTIDE SEQUENCE [LARGE SCALE GENOMIC DNA]</scope>
    <source>
        <strain evidence="2 3">NIES-571</strain>
    </source>
</reference>
<evidence type="ECO:0000256" key="1">
    <source>
        <dbReference type="SAM" id="MobiDB-lite"/>
    </source>
</evidence>
<accession>A0A2J7ZH84</accession>
<organism evidence="2 3">
    <name type="scientific">Tetrabaena socialis</name>
    <dbReference type="NCBI Taxonomy" id="47790"/>
    <lineage>
        <taxon>Eukaryota</taxon>
        <taxon>Viridiplantae</taxon>
        <taxon>Chlorophyta</taxon>
        <taxon>core chlorophytes</taxon>
        <taxon>Chlorophyceae</taxon>
        <taxon>CS clade</taxon>
        <taxon>Chlamydomonadales</taxon>
        <taxon>Tetrabaenaceae</taxon>
        <taxon>Tetrabaena</taxon>
    </lineage>
</organism>
<dbReference type="EMBL" id="PGGS01002428">
    <property type="protein sequence ID" value="PNG99635.1"/>
    <property type="molecule type" value="Genomic_DNA"/>
</dbReference>
<sequence length="85" mass="8666">STALAPGELTKKGKPSAGTLEGKAAGAAAVNLARGCKQASKEMLEWVLGPAGKDAAVKASVKTSPMGQMMHKPLLNEDAVSGYWV</sequence>
<feature type="region of interest" description="Disordered" evidence="1">
    <location>
        <begin position="1"/>
        <end position="20"/>
    </location>
</feature>
<gene>
    <name evidence="2" type="ORF">TSOC_014582</name>
</gene>